<gene>
    <name evidence="1" type="ORF">M9H77_08681</name>
</gene>
<proteinExistence type="predicted"/>
<evidence type="ECO:0000313" key="1">
    <source>
        <dbReference type="EMBL" id="KAI5677731.1"/>
    </source>
</evidence>
<protein>
    <submittedName>
        <fullName evidence="1">Uncharacterized protein</fullName>
    </submittedName>
</protein>
<comment type="caution">
    <text evidence="1">The sequence shown here is derived from an EMBL/GenBank/DDBJ whole genome shotgun (WGS) entry which is preliminary data.</text>
</comment>
<dbReference type="Proteomes" id="UP001060085">
    <property type="component" value="Linkage Group LG02"/>
</dbReference>
<organism evidence="1 2">
    <name type="scientific">Catharanthus roseus</name>
    <name type="common">Madagascar periwinkle</name>
    <name type="synonym">Vinca rosea</name>
    <dbReference type="NCBI Taxonomy" id="4058"/>
    <lineage>
        <taxon>Eukaryota</taxon>
        <taxon>Viridiplantae</taxon>
        <taxon>Streptophyta</taxon>
        <taxon>Embryophyta</taxon>
        <taxon>Tracheophyta</taxon>
        <taxon>Spermatophyta</taxon>
        <taxon>Magnoliopsida</taxon>
        <taxon>eudicotyledons</taxon>
        <taxon>Gunneridae</taxon>
        <taxon>Pentapetalae</taxon>
        <taxon>asterids</taxon>
        <taxon>lamiids</taxon>
        <taxon>Gentianales</taxon>
        <taxon>Apocynaceae</taxon>
        <taxon>Rauvolfioideae</taxon>
        <taxon>Vinceae</taxon>
        <taxon>Catharanthinae</taxon>
        <taxon>Catharanthus</taxon>
    </lineage>
</organism>
<reference evidence="2" key="1">
    <citation type="journal article" date="2023" name="Nat. Plants">
        <title>Single-cell RNA sequencing provides a high-resolution roadmap for understanding the multicellular compartmentation of specialized metabolism.</title>
        <authorList>
            <person name="Sun S."/>
            <person name="Shen X."/>
            <person name="Li Y."/>
            <person name="Li Y."/>
            <person name="Wang S."/>
            <person name="Li R."/>
            <person name="Zhang H."/>
            <person name="Shen G."/>
            <person name="Guo B."/>
            <person name="Wei J."/>
            <person name="Xu J."/>
            <person name="St-Pierre B."/>
            <person name="Chen S."/>
            <person name="Sun C."/>
        </authorList>
    </citation>
    <scope>NUCLEOTIDE SEQUENCE [LARGE SCALE GENOMIC DNA]</scope>
</reference>
<keyword evidence="2" id="KW-1185">Reference proteome</keyword>
<evidence type="ECO:0000313" key="2">
    <source>
        <dbReference type="Proteomes" id="UP001060085"/>
    </source>
</evidence>
<dbReference type="EMBL" id="CM044702">
    <property type="protein sequence ID" value="KAI5677731.1"/>
    <property type="molecule type" value="Genomic_DNA"/>
</dbReference>
<sequence>MAANSQSLLDSKTNKGVEKIIDIKDPTPLQRHVIFFDINNDGIVYPSETFKGCRRLGVGIFLSTVTAVFVNGALSRRTRPGKGFSFRFPIEIKNIHRGKHGSDTDVFDTEGRFVESKFEEIFAKHAHTNKDYLTSNELNEMLKANREPRDYLAWFGAYTEWRLLFSLGKEKEGFLRKETLRAFYDGSLFYQLAEKRASKK</sequence>
<accession>A0ACC0BYH1</accession>
<name>A0ACC0BYH1_CATRO</name>